<reference evidence="6" key="1">
    <citation type="submission" date="2014-05" db="EMBL/GenBank/DDBJ databases">
        <authorList>
            <person name="Chronopoulou M."/>
        </authorList>
    </citation>
    <scope>NUCLEOTIDE SEQUENCE</scope>
    <source>
        <tissue evidence="6">Whole organism</tissue>
    </source>
</reference>
<dbReference type="OrthoDB" id="9518664at2759"/>
<proteinExistence type="inferred from homology"/>
<evidence type="ECO:0000313" key="6">
    <source>
        <dbReference type="EMBL" id="CDW23268.1"/>
    </source>
</evidence>
<dbReference type="GO" id="GO:0004867">
    <property type="term" value="F:serine-type endopeptidase inhibitor activity"/>
    <property type="evidence" value="ECO:0007669"/>
    <property type="project" value="UniProtKB-KW"/>
</dbReference>
<keyword evidence="3" id="KW-0722">Serine protease inhibitor</keyword>
<dbReference type="Pfam" id="PF00079">
    <property type="entry name" value="Serpin"/>
    <property type="match status" value="1"/>
</dbReference>
<dbReference type="InterPro" id="IPR023796">
    <property type="entry name" value="Serpin_dom"/>
</dbReference>
<dbReference type="CDD" id="cd19593">
    <property type="entry name" value="serpin_bacteria_crustaceans"/>
    <property type="match status" value="1"/>
</dbReference>
<evidence type="ECO:0000256" key="3">
    <source>
        <dbReference type="ARBA" id="ARBA00022900"/>
    </source>
</evidence>
<dbReference type="InterPro" id="IPR023795">
    <property type="entry name" value="Serpin_CS"/>
</dbReference>
<organism evidence="6">
    <name type="scientific">Lepeophtheirus salmonis</name>
    <name type="common">Salmon louse</name>
    <name type="synonym">Caligus salmonis</name>
    <dbReference type="NCBI Taxonomy" id="72036"/>
    <lineage>
        <taxon>Eukaryota</taxon>
        <taxon>Metazoa</taxon>
        <taxon>Ecdysozoa</taxon>
        <taxon>Arthropoda</taxon>
        <taxon>Crustacea</taxon>
        <taxon>Multicrustacea</taxon>
        <taxon>Hexanauplia</taxon>
        <taxon>Copepoda</taxon>
        <taxon>Siphonostomatoida</taxon>
        <taxon>Caligidae</taxon>
        <taxon>Lepeophtheirus</taxon>
    </lineage>
</organism>
<dbReference type="EMBL" id="HACA01005907">
    <property type="protein sequence ID" value="CDW23268.1"/>
    <property type="molecule type" value="Transcribed_RNA"/>
</dbReference>
<dbReference type="InterPro" id="IPR042178">
    <property type="entry name" value="Serpin_sf_1"/>
</dbReference>
<dbReference type="GO" id="GO:0005615">
    <property type="term" value="C:extracellular space"/>
    <property type="evidence" value="ECO:0007669"/>
    <property type="project" value="InterPro"/>
</dbReference>
<evidence type="ECO:0000256" key="2">
    <source>
        <dbReference type="ARBA" id="ARBA00022690"/>
    </source>
</evidence>
<dbReference type="SUPFAM" id="SSF56574">
    <property type="entry name" value="Serpins"/>
    <property type="match status" value="1"/>
</dbReference>
<evidence type="ECO:0000256" key="4">
    <source>
        <dbReference type="RuleBase" id="RU000411"/>
    </source>
</evidence>
<protein>
    <submittedName>
        <fullName evidence="6">Neuroserpinlike [Megachile rotundata]</fullName>
    </submittedName>
</protein>
<keyword evidence="2" id="KW-0646">Protease inhibitor</keyword>
<dbReference type="SMART" id="SM00093">
    <property type="entry name" value="SERPIN"/>
    <property type="match status" value="1"/>
</dbReference>
<dbReference type="PROSITE" id="PS00284">
    <property type="entry name" value="SERPIN"/>
    <property type="match status" value="1"/>
</dbReference>
<accession>A0A0K2TB80</accession>
<dbReference type="InterPro" id="IPR036186">
    <property type="entry name" value="Serpin_sf"/>
</dbReference>
<feature type="domain" description="Serpin" evidence="5">
    <location>
        <begin position="56"/>
        <end position="417"/>
    </location>
</feature>
<feature type="non-terminal residue" evidence="6">
    <location>
        <position position="1"/>
    </location>
</feature>
<dbReference type="PANTHER" id="PTHR11461">
    <property type="entry name" value="SERINE PROTEASE INHIBITOR, SERPIN"/>
    <property type="match status" value="1"/>
</dbReference>
<dbReference type="Gene3D" id="3.30.497.10">
    <property type="entry name" value="Antithrombin, subunit I, domain 2"/>
    <property type="match status" value="1"/>
</dbReference>
<name>A0A0K2TB80_LEPSM</name>
<evidence type="ECO:0000256" key="1">
    <source>
        <dbReference type="ARBA" id="ARBA00009500"/>
    </source>
</evidence>
<evidence type="ECO:0000259" key="5">
    <source>
        <dbReference type="SMART" id="SM00093"/>
    </source>
</evidence>
<dbReference type="InterPro" id="IPR042185">
    <property type="entry name" value="Serpin_sf_2"/>
</dbReference>
<sequence>SICAKRLVVIILVSMMHLQVRHPPLHFALSLVYLVMADQNDPDLSTLSNGVFDFTTKLFSEACLKDSNGVFSGYSLANILSMTSFGAKGKTLTEIRETLGLPTSQGTIKAAYSRITNDLVSDKHITIEIANGIFPQDNFQIKDSFIKNTQDAFKAEVHSIDYSDSKEAVEVLNSWVETKTHNKIKDLFSSDSIDASTVTVFVNAIYFKGSWKSKFDSKRTKNRDFYVSPNQKIQVPTMFAPKIEVGSSYIESLKSEIIILPYEGDQYEMYLIVPDDRFGLPEVEKKISSDDFDPKLLDSDKFKTKMAIYLPKFKLESFYNLKDSLRAIGIKQIFSDKSDLSGIAGSPNQLYVSKIFQKATIEVNEEGSEAAAASGVVMMMRSMPMPPTPVVIDHPFMFFIKDKQTGLVLFLGRIVNPLENS</sequence>
<dbReference type="Gene3D" id="2.30.39.10">
    <property type="entry name" value="Alpha-1-antitrypsin, domain 1"/>
    <property type="match status" value="1"/>
</dbReference>
<dbReference type="PANTHER" id="PTHR11461:SF211">
    <property type="entry name" value="GH10112P-RELATED"/>
    <property type="match status" value="1"/>
</dbReference>
<comment type="similarity">
    <text evidence="1 4">Belongs to the serpin family.</text>
</comment>
<dbReference type="AlphaFoldDB" id="A0A0K2TB80"/>
<dbReference type="InterPro" id="IPR000215">
    <property type="entry name" value="Serpin_fam"/>
</dbReference>